<organism evidence="2 3">
    <name type="scientific">Candidatus Magnetoglobus multicellularis str. Araruama</name>
    <dbReference type="NCBI Taxonomy" id="890399"/>
    <lineage>
        <taxon>Bacteria</taxon>
        <taxon>Pseudomonadati</taxon>
        <taxon>Thermodesulfobacteriota</taxon>
        <taxon>Desulfobacteria</taxon>
        <taxon>Desulfobacterales</taxon>
        <taxon>Desulfobacteraceae</taxon>
        <taxon>Candidatus Magnetoglobus</taxon>
    </lineage>
</organism>
<evidence type="ECO:0000313" key="2">
    <source>
        <dbReference type="EMBL" id="ETR64772.1"/>
    </source>
</evidence>
<comment type="caution">
    <text evidence="2">The sequence shown here is derived from an EMBL/GenBank/DDBJ whole genome shotgun (WGS) entry which is preliminary data.</text>
</comment>
<dbReference type="PANTHER" id="PTHR41878:SF1">
    <property type="entry name" value="TNPR PROTEIN"/>
    <property type="match status" value="1"/>
</dbReference>
<dbReference type="InterPro" id="IPR012912">
    <property type="entry name" value="Plasmid_pRiA4b_Orf3-like"/>
</dbReference>
<gene>
    <name evidence="2" type="ORF">OMM_15366</name>
</gene>
<dbReference type="Proteomes" id="UP000189670">
    <property type="component" value="Unassembled WGS sequence"/>
</dbReference>
<dbReference type="SUPFAM" id="SSF159941">
    <property type="entry name" value="MM3350-like"/>
    <property type="match status" value="1"/>
</dbReference>
<dbReference type="Gene3D" id="3.10.290.30">
    <property type="entry name" value="MM3350-like"/>
    <property type="match status" value="1"/>
</dbReference>
<dbReference type="InterPro" id="IPR024047">
    <property type="entry name" value="MM3350-like_sf"/>
</dbReference>
<accession>A0A1V1NQB2</accession>
<evidence type="ECO:0000259" key="1">
    <source>
        <dbReference type="Pfam" id="PF07929"/>
    </source>
</evidence>
<reference evidence="3" key="1">
    <citation type="submission" date="2012-11" db="EMBL/GenBank/DDBJ databases">
        <authorList>
            <person name="Lucero-Rivera Y.E."/>
            <person name="Tovar-Ramirez D."/>
        </authorList>
    </citation>
    <scope>NUCLEOTIDE SEQUENCE [LARGE SCALE GENOMIC DNA]</scope>
    <source>
        <strain evidence="3">Araruama</strain>
    </source>
</reference>
<dbReference type="Pfam" id="PF07929">
    <property type="entry name" value="PRiA4_ORF3"/>
    <property type="match status" value="1"/>
</dbReference>
<dbReference type="PANTHER" id="PTHR41878">
    <property type="entry name" value="LEXA REPRESSOR-RELATED"/>
    <property type="match status" value="1"/>
</dbReference>
<dbReference type="EMBL" id="ATBP01003664">
    <property type="protein sequence ID" value="ETR64772.1"/>
    <property type="molecule type" value="Genomic_DNA"/>
</dbReference>
<feature type="domain" description="Plasmid pRiA4b Orf3-like" evidence="1">
    <location>
        <begin position="1"/>
        <end position="151"/>
    </location>
</feature>
<evidence type="ECO:0000313" key="3">
    <source>
        <dbReference type="Proteomes" id="UP000189670"/>
    </source>
</evidence>
<feature type="non-terminal residue" evidence="2">
    <location>
        <position position="1"/>
    </location>
</feature>
<sequence length="169" mass="20104">HVAIQDSMGWLDYHLHAFRFRPKHKRKSIEIGIPGDVYDDIEVIPGWEVPIVNHFTKPGQIIEYKYDFGDSWHHEILFEGILIKTKGEKYPKCLSGERACPPEDCGSVDGYYRVVKILEDPNHDEYEEYVEWLKGHAKNYYPYRPDEFNPDKIHFDNPNKRWKYAFSQD</sequence>
<dbReference type="AlphaFoldDB" id="A0A1V1NQB2"/>
<protein>
    <submittedName>
        <fullName evidence="2">Plasmid pRiA4b ORF-3 family protein</fullName>
    </submittedName>
</protein>
<name>A0A1V1NQB2_9BACT</name>
<proteinExistence type="predicted"/>